<reference evidence="3" key="2">
    <citation type="submission" date="2025-09" db="UniProtKB">
        <authorList>
            <consortium name="Ensembl"/>
        </authorList>
    </citation>
    <scope>IDENTIFICATION</scope>
</reference>
<dbReference type="Ensembl" id="ENSCCRT00000058253.2">
    <property type="protein sequence ID" value="ENSCCRP00000053743.2"/>
    <property type="gene ID" value="ENSCCRG00000028736.2"/>
</dbReference>
<dbReference type="SUPFAM" id="SSF57302">
    <property type="entry name" value="Snake toxin-like"/>
    <property type="match status" value="1"/>
</dbReference>
<dbReference type="Gene3D" id="2.10.60.10">
    <property type="entry name" value="CD59"/>
    <property type="match status" value="1"/>
</dbReference>
<name>A0A8C1HJ42_CYPCA</name>
<dbReference type="InterPro" id="IPR035076">
    <property type="entry name" value="Toxin/TOLIP"/>
</dbReference>
<evidence type="ECO:0000256" key="1">
    <source>
        <dbReference type="SAM" id="SignalP"/>
    </source>
</evidence>
<dbReference type="GeneTree" id="ENSGT00980000199189"/>
<evidence type="ECO:0000313" key="3">
    <source>
        <dbReference type="Ensembl" id="ENSCCRP00000053743.2"/>
    </source>
</evidence>
<dbReference type="Pfam" id="PF00087">
    <property type="entry name" value="Toxin_TOLIP"/>
    <property type="match status" value="1"/>
</dbReference>
<organism evidence="3 4">
    <name type="scientific">Cyprinus carpio carpio</name>
    <dbReference type="NCBI Taxonomy" id="630221"/>
    <lineage>
        <taxon>Eukaryota</taxon>
        <taxon>Metazoa</taxon>
        <taxon>Chordata</taxon>
        <taxon>Craniata</taxon>
        <taxon>Vertebrata</taxon>
        <taxon>Euteleostomi</taxon>
        <taxon>Actinopterygii</taxon>
        <taxon>Neopterygii</taxon>
        <taxon>Teleostei</taxon>
        <taxon>Ostariophysi</taxon>
        <taxon>Cypriniformes</taxon>
        <taxon>Cyprinidae</taxon>
        <taxon>Cyprininae</taxon>
        <taxon>Cyprinus</taxon>
    </lineage>
</organism>
<dbReference type="Proteomes" id="UP001108240">
    <property type="component" value="Unplaced"/>
</dbReference>
<protein>
    <recommendedName>
        <fullName evidence="2">Snake toxin/toxin-like domain-containing protein</fullName>
    </recommendedName>
</protein>
<keyword evidence="4" id="KW-1185">Reference proteome</keyword>
<feature type="signal peptide" evidence="1">
    <location>
        <begin position="1"/>
        <end position="19"/>
    </location>
</feature>
<evidence type="ECO:0000259" key="2">
    <source>
        <dbReference type="Pfam" id="PF00087"/>
    </source>
</evidence>
<reference evidence="3" key="1">
    <citation type="submission" date="2025-08" db="UniProtKB">
        <authorList>
            <consortium name="Ensembl"/>
        </authorList>
    </citation>
    <scope>IDENTIFICATION</scope>
</reference>
<proteinExistence type="predicted"/>
<accession>A0A8C1HJ42</accession>
<keyword evidence="1" id="KW-0732">Signal</keyword>
<feature type="domain" description="Snake toxin/toxin-like" evidence="2">
    <location>
        <begin position="20"/>
        <end position="74"/>
    </location>
</feature>
<dbReference type="AlphaFoldDB" id="A0A8C1HJ42"/>
<dbReference type="InterPro" id="IPR045860">
    <property type="entry name" value="Snake_toxin-like_sf"/>
</dbReference>
<sequence>MGTLSNLLFLLLTVHSVNALKCYVCGSATTNQECNKSEQDCQAPLDTCMTTVGTLGGFTAISKTCSNSKLCTSAAAIASVDNNGNGVQEVLLPFPRRAPIQNSAQALQPSPLWTIMEMVCR</sequence>
<feature type="chain" id="PRO_5039924820" description="Snake toxin/toxin-like domain-containing protein" evidence="1">
    <location>
        <begin position="20"/>
        <end position="121"/>
    </location>
</feature>
<evidence type="ECO:0000313" key="4">
    <source>
        <dbReference type="Proteomes" id="UP001108240"/>
    </source>
</evidence>